<dbReference type="EMBL" id="BAAAZH010000025">
    <property type="protein sequence ID" value="GAA4124712.1"/>
    <property type="molecule type" value="Genomic_DNA"/>
</dbReference>
<protein>
    <recommendedName>
        <fullName evidence="3">Excreted virulence factor EspC (Type VII ESX diderm)</fullName>
    </recommendedName>
</protein>
<dbReference type="RefSeq" id="WP_344734523.1">
    <property type="nucleotide sequence ID" value="NZ_BAAAZH010000025.1"/>
</dbReference>
<name>A0ABP7XRS6_9ACTN</name>
<gene>
    <name evidence="1" type="ORF">GCM10022215_32590</name>
</gene>
<evidence type="ECO:0000313" key="2">
    <source>
        <dbReference type="Proteomes" id="UP001501495"/>
    </source>
</evidence>
<organism evidence="1 2">
    <name type="scientific">Nocardioides fonticola</name>
    <dbReference type="NCBI Taxonomy" id="450363"/>
    <lineage>
        <taxon>Bacteria</taxon>
        <taxon>Bacillati</taxon>
        <taxon>Actinomycetota</taxon>
        <taxon>Actinomycetes</taxon>
        <taxon>Propionibacteriales</taxon>
        <taxon>Nocardioidaceae</taxon>
        <taxon>Nocardioides</taxon>
    </lineage>
</organism>
<sequence>MDRLVVDYTTLEACGSTAKQIKGGFEDLPSRVGETSGVWGHHRIADAMHTFGSNWGYHREVLAEEIGEVGDKAEKCLQAFEDGEKKLAEAVREQAGGH</sequence>
<keyword evidence="2" id="KW-1185">Reference proteome</keyword>
<reference evidence="2" key="1">
    <citation type="journal article" date="2019" name="Int. J. Syst. Evol. Microbiol.">
        <title>The Global Catalogue of Microorganisms (GCM) 10K type strain sequencing project: providing services to taxonomists for standard genome sequencing and annotation.</title>
        <authorList>
            <consortium name="The Broad Institute Genomics Platform"/>
            <consortium name="The Broad Institute Genome Sequencing Center for Infectious Disease"/>
            <person name="Wu L."/>
            <person name="Ma J."/>
        </authorList>
    </citation>
    <scope>NUCLEOTIDE SEQUENCE [LARGE SCALE GENOMIC DNA]</scope>
    <source>
        <strain evidence="2">JCM 16703</strain>
    </source>
</reference>
<proteinExistence type="predicted"/>
<accession>A0ABP7XRS6</accession>
<dbReference type="Proteomes" id="UP001501495">
    <property type="component" value="Unassembled WGS sequence"/>
</dbReference>
<comment type="caution">
    <text evidence="1">The sequence shown here is derived from an EMBL/GenBank/DDBJ whole genome shotgun (WGS) entry which is preliminary data.</text>
</comment>
<evidence type="ECO:0008006" key="3">
    <source>
        <dbReference type="Google" id="ProtNLM"/>
    </source>
</evidence>
<evidence type="ECO:0000313" key="1">
    <source>
        <dbReference type="EMBL" id="GAA4124712.1"/>
    </source>
</evidence>